<evidence type="ECO:0000313" key="8">
    <source>
        <dbReference type="EMBL" id="RAO01459.1"/>
    </source>
</evidence>
<dbReference type="EMBL" id="PYAA01000015">
    <property type="protein sequence ID" value="RAO01459.1"/>
    <property type="molecule type" value="Genomic_DNA"/>
</dbReference>
<accession>A0A328N7W7</accession>
<keyword evidence="3 6" id="KW-0812">Transmembrane</keyword>
<feature type="transmembrane region" description="Helical" evidence="6">
    <location>
        <begin position="58"/>
        <end position="78"/>
    </location>
</feature>
<comment type="subcellular location">
    <subcellularLocation>
        <location evidence="6">Cell membrane</location>
        <topology evidence="6">Multi-pass membrane protein</topology>
    </subcellularLocation>
    <subcellularLocation>
        <location evidence="1">Membrane</location>
    </subcellularLocation>
</comment>
<comment type="similarity">
    <text evidence="2 6">Belongs to the SURF1 family.</text>
</comment>
<keyword evidence="4 6" id="KW-1133">Transmembrane helix</keyword>
<dbReference type="PROSITE" id="PS50895">
    <property type="entry name" value="SURF1"/>
    <property type="match status" value="1"/>
</dbReference>
<keyword evidence="5 6" id="KW-0472">Membrane</keyword>
<evidence type="ECO:0000256" key="1">
    <source>
        <dbReference type="ARBA" id="ARBA00004370"/>
    </source>
</evidence>
<dbReference type="AlphaFoldDB" id="A0A328N7W7"/>
<dbReference type="InterPro" id="IPR002994">
    <property type="entry name" value="Surf1/Shy1"/>
</dbReference>
<protein>
    <recommendedName>
        <fullName evidence="6">SURF1-like protein</fullName>
    </recommendedName>
</protein>
<feature type="region of interest" description="Disordered" evidence="7">
    <location>
        <begin position="1"/>
        <end position="38"/>
    </location>
</feature>
<feature type="transmembrane region" description="Helical" evidence="6">
    <location>
        <begin position="271"/>
        <end position="291"/>
    </location>
</feature>
<dbReference type="EMBL" id="PYAC01000042">
    <property type="protein sequence ID" value="RAO09545.1"/>
    <property type="molecule type" value="Genomic_DNA"/>
</dbReference>
<evidence type="ECO:0000313" key="10">
    <source>
        <dbReference type="Proteomes" id="UP000248966"/>
    </source>
</evidence>
<evidence type="ECO:0000313" key="11">
    <source>
        <dbReference type="Proteomes" id="UP000249045"/>
    </source>
</evidence>
<evidence type="ECO:0000256" key="6">
    <source>
        <dbReference type="RuleBase" id="RU363076"/>
    </source>
</evidence>
<dbReference type="PANTHER" id="PTHR23427">
    <property type="entry name" value="SURFEIT LOCUS PROTEIN"/>
    <property type="match status" value="1"/>
</dbReference>
<name>A0A328N7W7_9ACTN</name>
<keyword evidence="6" id="KW-1003">Cell membrane</keyword>
<dbReference type="CDD" id="cd06662">
    <property type="entry name" value="SURF1"/>
    <property type="match status" value="1"/>
</dbReference>
<reference evidence="10 11" key="1">
    <citation type="submission" date="2018-03" db="EMBL/GenBank/DDBJ databases">
        <title>Defining the species Micromonospora saelicesensis and Micromonospora noduli under the framework of genomics.</title>
        <authorList>
            <person name="Riesco R."/>
            <person name="Trujillo M.E."/>
        </authorList>
    </citation>
    <scope>NUCLEOTIDE SEQUENCE [LARGE SCALE GENOMIC DNA]</scope>
    <source>
        <strain evidence="8 10">LAH08</strain>
        <strain evidence="9 11">MED15</strain>
    </source>
</reference>
<evidence type="ECO:0000256" key="3">
    <source>
        <dbReference type="ARBA" id="ARBA00022692"/>
    </source>
</evidence>
<evidence type="ECO:0000256" key="5">
    <source>
        <dbReference type="ARBA" id="ARBA00023136"/>
    </source>
</evidence>
<dbReference type="InterPro" id="IPR045214">
    <property type="entry name" value="Surf1/Surf4"/>
</dbReference>
<proteinExistence type="inferred from homology"/>
<dbReference type="Proteomes" id="UP000248966">
    <property type="component" value="Unassembled WGS sequence"/>
</dbReference>
<gene>
    <name evidence="8" type="ORF">LAH08_02782</name>
    <name evidence="9" type="ORF">MED15_05833</name>
</gene>
<dbReference type="PANTHER" id="PTHR23427:SF2">
    <property type="entry name" value="SURFEIT LOCUS PROTEIN 1"/>
    <property type="match status" value="1"/>
</dbReference>
<evidence type="ECO:0000256" key="2">
    <source>
        <dbReference type="ARBA" id="ARBA00007165"/>
    </source>
</evidence>
<dbReference type="Pfam" id="PF02104">
    <property type="entry name" value="SURF1"/>
    <property type="match status" value="1"/>
</dbReference>
<evidence type="ECO:0000256" key="4">
    <source>
        <dbReference type="ARBA" id="ARBA00022989"/>
    </source>
</evidence>
<keyword evidence="11" id="KW-1185">Reference proteome</keyword>
<organism evidence="8 10">
    <name type="scientific">Micromonospora noduli</name>
    <dbReference type="NCBI Taxonomy" id="709876"/>
    <lineage>
        <taxon>Bacteria</taxon>
        <taxon>Bacillati</taxon>
        <taxon>Actinomycetota</taxon>
        <taxon>Actinomycetes</taxon>
        <taxon>Micromonosporales</taxon>
        <taxon>Micromonosporaceae</taxon>
        <taxon>Micromonospora</taxon>
    </lineage>
</organism>
<evidence type="ECO:0000313" key="9">
    <source>
        <dbReference type="EMBL" id="RAO09545.1"/>
    </source>
</evidence>
<evidence type="ECO:0000256" key="7">
    <source>
        <dbReference type="SAM" id="MobiDB-lite"/>
    </source>
</evidence>
<comment type="caution">
    <text evidence="8">The sequence shown here is derived from an EMBL/GenBank/DDBJ whole genome shotgun (WGS) entry which is preliminary data.</text>
</comment>
<dbReference type="Proteomes" id="UP000249045">
    <property type="component" value="Unassembled WGS sequence"/>
</dbReference>
<sequence length="321" mass="33532">MTIPARLEARAPPTGVGGPALAVPEASTPARSGPVQVSGAGHTSSLGAVYRFLLSPRWLGALALTLVAAAVMVFLGNWQLDRYRGRTEVNERIDAGQRMAPVPLADALRAPAGGAGTAGPAPAEDKVWTRVTVTGRYDPTNTVLVRGRTVDSRVGFEVLTPLVLADGTALLVDRGWIPPAPGGATAQPSVPAAPTGDVTVVGRVHETESGAGAVARRDGLLEIRRIGVSRLAGELPYPVYGAYLLLDEQTPAADPVFKAVPVGHANNWQNFGYVVQWWLFAVMALFGYGWVARREARRAAGIGATSAPLDRAAEPTPTASA</sequence>
<dbReference type="GO" id="GO:0005886">
    <property type="term" value="C:plasma membrane"/>
    <property type="evidence" value="ECO:0007669"/>
    <property type="project" value="UniProtKB-SubCell"/>
</dbReference>